<dbReference type="Proteomes" id="UP000254875">
    <property type="component" value="Unassembled WGS sequence"/>
</dbReference>
<name>A0A370MY02_9BURK</name>
<accession>A0A370MY02</accession>
<evidence type="ECO:0000313" key="1">
    <source>
        <dbReference type="EMBL" id="RDJ98067.1"/>
    </source>
</evidence>
<evidence type="ECO:0000313" key="2">
    <source>
        <dbReference type="Proteomes" id="UP000254875"/>
    </source>
</evidence>
<dbReference type="EMBL" id="QHKS01000040">
    <property type="protein sequence ID" value="RDJ98067.1"/>
    <property type="molecule type" value="Genomic_DNA"/>
</dbReference>
<protein>
    <recommendedName>
        <fullName evidence="3">DUF3331 domain-containing protein</fullName>
    </recommendedName>
</protein>
<sequence length="135" mass="15097">MSIFETNRDPWRWTVDLLSRVYAYPAMVAERVLQSHGIASCAVHQATIRLLERQTDVTATIAWSEATRCSYGDQIWQAARARGPGVCAMSGRAIHRGDEVFQPRHCQPPALNAREMILASVLRTAEVDDFEPVTA</sequence>
<keyword evidence="2" id="KW-1185">Reference proteome</keyword>
<dbReference type="OrthoDB" id="9152922at2"/>
<comment type="caution">
    <text evidence="1">The sequence shown here is derived from an EMBL/GenBank/DDBJ whole genome shotgun (WGS) entry which is preliminary data.</text>
</comment>
<proteinExistence type="predicted"/>
<gene>
    <name evidence="1" type="ORF">DLM46_35085</name>
</gene>
<dbReference type="AlphaFoldDB" id="A0A370MY02"/>
<dbReference type="RefSeq" id="WP_115108825.1">
    <property type="nucleotide sequence ID" value="NZ_QHKS01000040.1"/>
</dbReference>
<dbReference type="InterPro" id="IPR021769">
    <property type="entry name" value="DUF3331"/>
</dbReference>
<evidence type="ECO:0008006" key="3">
    <source>
        <dbReference type="Google" id="ProtNLM"/>
    </source>
</evidence>
<reference evidence="2" key="1">
    <citation type="submission" date="2018-05" db="EMBL/GenBank/DDBJ databases">
        <authorList>
            <person name="Feng T."/>
        </authorList>
    </citation>
    <scope>NUCLEOTIDE SEQUENCE [LARGE SCALE GENOMIC DNA]</scope>
    <source>
        <strain evidence="2">S27</strain>
    </source>
</reference>
<organism evidence="1 2">
    <name type="scientific">Paraburkholderia lacunae</name>
    <dbReference type="NCBI Taxonomy" id="2211104"/>
    <lineage>
        <taxon>Bacteria</taxon>
        <taxon>Pseudomonadati</taxon>
        <taxon>Pseudomonadota</taxon>
        <taxon>Betaproteobacteria</taxon>
        <taxon>Burkholderiales</taxon>
        <taxon>Burkholderiaceae</taxon>
        <taxon>Paraburkholderia</taxon>
    </lineage>
</organism>
<dbReference type="Pfam" id="PF11811">
    <property type="entry name" value="DUF3331"/>
    <property type="match status" value="1"/>
</dbReference>